<dbReference type="PANTHER" id="PTHR43685">
    <property type="entry name" value="GLYCOSYLTRANSFERASE"/>
    <property type="match status" value="1"/>
</dbReference>
<dbReference type="InterPro" id="IPR029044">
    <property type="entry name" value="Nucleotide-diphossugar_trans"/>
</dbReference>
<accession>A0A212KBE1</accession>
<reference evidence="2" key="1">
    <citation type="submission" date="2016-04" db="EMBL/GenBank/DDBJ databases">
        <authorList>
            <person name="Evans L.H."/>
            <person name="Alamgir A."/>
            <person name="Owens N."/>
            <person name="Weber N.D."/>
            <person name="Virtaneva K."/>
            <person name="Barbian K."/>
            <person name="Babar A."/>
            <person name="Rosenke K."/>
        </authorList>
    </citation>
    <scope>NUCLEOTIDE SEQUENCE</scope>
    <source>
        <strain evidence="2">92-2</strain>
    </source>
</reference>
<dbReference type="Pfam" id="PF00535">
    <property type="entry name" value="Glycos_transf_2"/>
    <property type="match status" value="1"/>
</dbReference>
<dbReference type="GO" id="GO:0016740">
    <property type="term" value="F:transferase activity"/>
    <property type="evidence" value="ECO:0007669"/>
    <property type="project" value="UniProtKB-KW"/>
</dbReference>
<proteinExistence type="predicted"/>
<dbReference type="InterPro" id="IPR050834">
    <property type="entry name" value="Glycosyltransf_2"/>
</dbReference>
<dbReference type="RefSeq" id="WP_227118897.1">
    <property type="nucleotide sequence ID" value="NZ_CABUEN010000011.1"/>
</dbReference>
<protein>
    <submittedName>
        <fullName evidence="2">Putative Glycosyltransferase</fullName>
    </submittedName>
</protein>
<organism evidence="2">
    <name type="scientific">uncultured Desulfovibrio sp</name>
    <dbReference type="NCBI Taxonomy" id="167968"/>
    <lineage>
        <taxon>Bacteria</taxon>
        <taxon>Pseudomonadati</taxon>
        <taxon>Thermodesulfobacteriota</taxon>
        <taxon>Desulfovibrionia</taxon>
        <taxon>Desulfovibrionales</taxon>
        <taxon>Desulfovibrionaceae</taxon>
        <taxon>Desulfovibrio</taxon>
        <taxon>environmental samples</taxon>
    </lineage>
</organism>
<keyword evidence="2" id="KW-0808">Transferase</keyword>
<dbReference type="SUPFAM" id="SSF53448">
    <property type="entry name" value="Nucleotide-diphospho-sugar transferases"/>
    <property type="match status" value="1"/>
</dbReference>
<evidence type="ECO:0000313" key="2">
    <source>
        <dbReference type="EMBL" id="SBW09003.1"/>
    </source>
</evidence>
<dbReference type="Gene3D" id="3.90.550.10">
    <property type="entry name" value="Spore Coat Polysaccharide Biosynthesis Protein SpsA, Chain A"/>
    <property type="match status" value="1"/>
</dbReference>
<dbReference type="EMBL" id="FLUP01000001">
    <property type="protein sequence ID" value="SBW09003.1"/>
    <property type="molecule type" value="Genomic_DNA"/>
</dbReference>
<evidence type="ECO:0000259" key="1">
    <source>
        <dbReference type="Pfam" id="PF00535"/>
    </source>
</evidence>
<gene>
    <name evidence="2" type="ORF">KM92DES2_12600</name>
</gene>
<dbReference type="InterPro" id="IPR001173">
    <property type="entry name" value="Glyco_trans_2-like"/>
</dbReference>
<dbReference type="PANTHER" id="PTHR43685:SF2">
    <property type="entry name" value="GLYCOSYLTRANSFERASE 2-LIKE DOMAIN-CONTAINING PROTEIN"/>
    <property type="match status" value="1"/>
</dbReference>
<name>A0A212KBE1_9BACT</name>
<feature type="domain" description="Glycosyltransferase 2-like" evidence="1">
    <location>
        <begin position="4"/>
        <end position="160"/>
    </location>
</feature>
<sequence>MKLSIIIPAYNAEKYLSEACTSLVGQTLQDWECLIVDDGSSDGTATIAQGFCSVDPRFHLLQQKNSGVSAARNKGIEVARGAYLAFLDADDIWEPNTAALFCSLLDENPDCRVTWGEAIRFDTETGEIKPIVWKNYFPMGNPWYDMLIYHYIPISAVCIRKQDLPDTMRFRTDLTHAEDRDFLLRLLKNAVAIPLNKVVLRSRQHEASVSKNADAALAGEIRVMREHLADAALPRHVRRRAESALAFRCAVIMAFTGGQYGRALLWYLKAVVCDPLNINNYLLPIRKISMTLRHALRRIF</sequence>
<dbReference type="AlphaFoldDB" id="A0A212KBE1"/>